<keyword evidence="1" id="KW-0472">Membrane</keyword>
<keyword evidence="3" id="KW-1185">Reference proteome</keyword>
<gene>
    <name evidence="2" type="ORF">B0682_01410</name>
</gene>
<protein>
    <submittedName>
        <fullName evidence="2">Uncharacterized protein</fullName>
    </submittedName>
</protein>
<organism evidence="2 3">
    <name type="scientific">Lwoffella lincolnii</name>
    <dbReference type="NCBI Taxonomy" id="90241"/>
    <lineage>
        <taxon>Bacteria</taxon>
        <taxon>Pseudomonadati</taxon>
        <taxon>Pseudomonadota</taxon>
        <taxon>Gammaproteobacteria</taxon>
        <taxon>Moraxellales</taxon>
        <taxon>Moraxellaceae</taxon>
        <taxon>Lwoffella</taxon>
    </lineage>
</organism>
<evidence type="ECO:0000313" key="2">
    <source>
        <dbReference type="EMBL" id="OOS22482.1"/>
    </source>
</evidence>
<sequence length="88" mass="10337">MLEIITSVLEALSGYIGGRVFKDKKYTYKKIIMSSFVVSILFFLAHSCYEFLFWQKEFIKISFIISLISFIVILLMLLLLKIMNDLKK</sequence>
<reference evidence="2 3" key="1">
    <citation type="submission" date="2017-02" db="EMBL/GenBank/DDBJ databases">
        <title>Draft genome sequence of Moraxella lincolnii CCUG 9405T type strain.</title>
        <authorList>
            <person name="Salva-Serra F."/>
            <person name="Engstrom-Jakobsson H."/>
            <person name="Thorell K."/>
            <person name="Jaen-Luchoro D."/>
            <person name="Gonzales-Siles L."/>
            <person name="Karlsson R."/>
            <person name="Yazdan S."/>
            <person name="Boulund F."/>
            <person name="Johnning A."/>
            <person name="Engstrand L."/>
            <person name="Kristiansson E."/>
            <person name="Moore E."/>
        </authorList>
    </citation>
    <scope>NUCLEOTIDE SEQUENCE [LARGE SCALE GENOMIC DNA]</scope>
    <source>
        <strain evidence="2 3">CCUG 9405</strain>
    </source>
</reference>
<proteinExistence type="predicted"/>
<keyword evidence="1" id="KW-1133">Transmembrane helix</keyword>
<comment type="caution">
    <text evidence="2">The sequence shown here is derived from an EMBL/GenBank/DDBJ whole genome shotgun (WGS) entry which is preliminary data.</text>
</comment>
<feature type="transmembrane region" description="Helical" evidence="1">
    <location>
        <begin position="31"/>
        <end position="52"/>
    </location>
</feature>
<evidence type="ECO:0000313" key="3">
    <source>
        <dbReference type="Proteomes" id="UP000191094"/>
    </source>
</evidence>
<dbReference type="EMBL" id="MUYT01000002">
    <property type="protein sequence ID" value="OOS22482.1"/>
    <property type="molecule type" value="Genomic_DNA"/>
</dbReference>
<feature type="transmembrane region" description="Helical" evidence="1">
    <location>
        <begin position="58"/>
        <end position="80"/>
    </location>
</feature>
<name>A0A1T0CJD3_9GAMM</name>
<keyword evidence="1" id="KW-0812">Transmembrane</keyword>
<evidence type="ECO:0000256" key="1">
    <source>
        <dbReference type="SAM" id="Phobius"/>
    </source>
</evidence>
<dbReference type="Proteomes" id="UP000191094">
    <property type="component" value="Unassembled WGS sequence"/>
</dbReference>
<dbReference type="AlphaFoldDB" id="A0A1T0CJD3"/>
<accession>A0A1T0CJD3</accession>